<dbReference type="InterPro" id="IPR017517">
    <property type="entry name" value="Maleyloyr_isom"/>
</dbReference>
<feature type="domain" description="MDMPI C-terminal" evidence="1">
    <location>
        <begin position="174"/>
        <end position="248"/>
    </location>
</feature>
<keyword evidence="3" id="KW-0413">Isomerase</keyword>
<dbReference type="Pfam" id="PF07398">
    <property type="entry name" value="MDMPI_C"/>
    <property type="match status" value="1"/>
</dbReference>
<reference evidence="4" key="1">
    <citation type="submission" date="2023-07" db="EMBL/GenBank/DDBJ databases">
        <title>Novel species in the genus Lipingzhangella isolated from Sambhar Salt Lake.</title>
        <authorList>
            <person name="Jiya N."/>
            <person name="Kajale S."/>
            <person name="Sharma A."/>
        </authorList>
    </citation>
    <scope>NUCLEOTIDE SEQUENCE [LARGE SCALE GENOMIC DNA]</scope>
    <source>
        <strain evidence="4">LS1_29</strain>
    </source>
</reference>
<dbReference type="InterPro" id="IPR034660">
    <property type="entry name" value="DinB/YfiT-like"/>
</dbReference>
<dbReference type="Pfam" id="PF11716">
    <property type="entry name" value="MDMPI_N"/>
    <property type="match status" value="1"/>
</dbReference>
<dbReference type="Gene3D" id="3.30.1050.20">
    <property type="match status" value="1"/>
</dbReference>
<proteinExistence type="predicted"/>
<dbReference type="InterPro" id="IPR010872">
    <property type="entry name" value="MDMPI_C-term_domain"/>
</dbReference>
<dbReference type="EMBL" id="JAVLVT010000003">
    <property type="protein sequence ID" value="MDS1270545.1"/>
    <property type="molecule type" value="Genomic_DNA"/>
</dbReference>
<dbReference type="InterPro" id="IPR036527">
    <property type="entry name" value="SCP2_sterol-bd_dom_sf"/>
</dbReference>
<dbReference type="Gene3D" id="1.20.120.450">
    <property type="entry name" value="dinb family like domain"/>
    <property type="match status" value="1"/>
</dbReference>
<dbReference type="SUPFAM" id="SSF55718">
    <property type="entry name" value="SCP-like"/>
    <property type="match status" value="1"/>
</dbReference>
<dbReference type="RefSeq" id="WP_310912048.1">
    <property type="nucleotide sequence ID" value="NZ_JAVLVT010000003.1"/>
</dbReference>
<evidence type="ECO:0000313" key="3">
    <source>
        <dbReference type="EMBL" id="MDS1270545.1"/>
    </source>
</evidence>
<dbReference type="Proteomes" id="UP001250214">
    <property type="component" value="Unassembled WGS sequence"/>
</dbReference>
<dbReference type="NCBIfam" id="TIGR03083">
    <property type="entry name" value="maleylpyruvate isomerase family mycothiol-dependent enzyme"/>
    <property type="match status" value="1"/>
</dbReference>
<evidence type="ECO:0000313" key="4">
    <source>
        <dbReference type="Proteomes" id="UP001250214"/>
    </source>
</evidence>
<comment type="caution">
    <text evidence="3">The sequence shown here is derived from an EMBL/GenBank/DDBJ whole genome shotgun (WGS) entry which is preliminary data.</text>
</comment>
<dbReference type="GO" id="GO:0016853">
    <property type="term" value="F:isomerase activity"/>
    <property type="evidence" value="ECO:0007669"/>
    <property type="project" value="UniProtKB-KW"/>
</dbReference>
<evidence type="ECO:0000259" key="2">
    <source>
        <dbReference type="Pfam" id="PF11716"/>
    </source>
</evidence>
<keyword evidence="4" id="KW-1185">Reference proteome</keyword>
<accession>A0ABU2H6U2</accession>
<dbReference type="InterPro" id="IPR024344">
    <property type="entry name" value="MDMPI_metal-binding"/>
</dbReference>
<name>A0ABU2H6U2_9ACTN</name>
<organism evidence="3 4">
    <name type="scientific">Lipingzhangella rawalii</name>
    <dbReference type="NCBI Taxonomy" id="2055835"/>
    <lineage>
        <taxon>Bacteria</taxon>
        <taxon>Bacillati</taxon>
        <taxon>Actinomycetota</taxon>
        <taxon>Actinomycetes</taxon>
        <taxon>Streptosporangiales</taxon>
        <taxon>Nocardiopsidaceae</taxon>
        <taxon>Lipingzhangella</taxon>
    </lineage>
</organism>
<dbReference type="SUPFAM" id="SSF109854">
    <property type="entry name" value="DinB/YfiT-like putative metalloenzymes"/>
    <property type="match status" value="1"/>
</dbReference>
<protein>
    <submittedName>
        <fullName evidence="3">Maleylpyruvate isomerase family mycothiol-dependent enzyme</fullName>
    </submittedName>
</protein>
<feature type="domain" description="Mycothiol-dependent maleylpyruvate isomerase metal-binding" evidence="2">
    <location>
        <begin position="48"/>
        <end position="165"/>
    </location>
</feature>
<sequence length="251" mass="27244">MQNQVLPSTRHSLHTLDPAPVVAQIEYGFARLDGLLAEQMGSAQAAGDLVTAPSHLPGWSRGHVLTHLEQVAHAIAGQAHAALRSELVDMYPGGPSSRDMAIEAGASRSCAQLRSALEQAAARLSAMWQQVKPRDWQRPVRFRSATLIDTVLCMWREIEIHSVDVDLGYRADTWSAEFCTHLVEFLRPRCPEGQQLVLIASDADQQWTLGTGPAVTVTGPRNDLAAWLAGRVPARPLATSDGAVPELGPWP</sequence>
<evidence type="ECO:0000259" key="1">
    <source>
        <dbReference type="Pfam" id="PF07398"/>
    </source>
</evidence>
<gene>
    <name evidence="3" type="ORF">RIF23_09575</name>
</gene>